<dbReference type="EMBL" id="CP017982">
    <property type="protein sequence ID" value="AYE61456.1"/>
    <property type="molecule type" value="Genomic_DNA"/>
</dbReference>
<proteinExistence type="predicted"/>
<organism evidence="2 3">
    <name type="scientific">Lactobacillus helveticus</name>
    <name type="common">Lactobacillus suntoryeus</name>
    <dbReference type="NCBI Taxonomy" id="1587"/>
    <lineage>
        <taxon>Bacteria</taxon>
        <taxon>Bacillati</taxon>
        <taxon>Bacillota</taxon>
        <taxon>Bacilli</taxon>
        <taxon>Lactobacillales</taxon>
        <taxon>Lactobacillaceae</taxon>
        <taxon>Lactobacillus</taxon>
    </lineage>
</organism>
<feature type="transmembrane region" description="Helical" evidence="1">
    <location>
        <begin position="79"/>
        <end position="102"/>
    </location>
</feature>
<keyword evidence="1" id="KW-0812">Transmembrane</keyword>
<gene>
    <name evidence="2" type="ORF">BC335_0968</name>
</gene>
<evidence type="ECO:0008006" key="4">
    <source>
        <dbReference type="Google" id="ProtNLM"/>
    </source>
</evidence>
<feature type="transmembrane region" description="Helical" evidence="1">
    <location>
        <begin position="54"/>
        <end position="72"/>
    </location>
</feature>
<evidence type="ECO:0000256" key="1">
    <source>
        <dbReference type="SAM" id="Phobius"/>
    </source>
</evidence>
<protein>
    <recommendedName>
        <fullName evidence="4">Integral membrane protein</fullName>
    </recommendedName>
</protein>
<feature type="transmembrane region" description="Helical" evidence="1">
    <location>
        <begin position="12"/>
        <end position="34"/>
    </location>
</feature>
<reference evidence="2 3" key="1">
    <citation type="submission" date="2016-10" db="EMBL/GenBank/DDBJ databases">
        <title>Complete genomic sequencing of Lactobacillus helveticus LH99 and comparative genome analysis.</title>
        <authorList>
            <person name="Li N."/>
            <person name="You C."/>
            <person name="Liu Z."/>
        </authorList>
    </citation>
    <scope>NUCLEOTIDE SEQUENCE [LARGE SCALE GENOMIC DNA]</scope>
    <source>
        <strain evidence="2 3">LH99</strain>
    </source>
</reference>
<accession>A0A386RE87</accession>
<dbReference type="RefSeq" id="WP_162922103.1">
    <property type="nucleotide sequence ID" value="NZ_CP017982.1"/>
</dbReference>
<keyword evidence="1" id="KW-1133">Transmembrane helix</keyword>
<dbReference type="AlphaFoldDB" id="A0A386RE87"/>
<evidence type="ECO:0000313" key="3">
    <source>
        <dbReference type="Proteomes" id="UP000267794"/>
    </source>
</evidence>
<dbReference type="Proteomes" id="UP000267794">
    <property type="component" value="Chromosome"/>
</dbReference>
<sequence>MKELITKLAVRLKLNGLYAILGLYSILKGAALMTKKYPQFYFPPELRGLMNSPVLQWALIVAGVLMIGYILSSYNNEHITGVLISFIAGLITILCLLEFEHWYFLDDYGPVLASDLTGLAITSWTARHRCKR</sequence>
<name>A0A386RE87_LACHE</name>
<evidence type="ECO:0000313" key="2">
    <source>
        <dbReference type="EMBL" id="AYE61456.1"/>
    </source>
</evidence>
<keyword evidence="1" id="KW-0472">Membrane</keyword>